<keyword evidence="2" id="KW-1185">Reference proteome</keyword>
<evidence type="ECO:0000313" key="2">
    <source>
        <dbReference type="Proteomes" id="UP000735302"/>
    </source>
</evidence>
<dbReference type="Proteomes" id="UP000735302">
    <property type="component" value="Unassembled WGS sequence"/>
</dbReference>
<dbReference type="EMBL" id="BLXT01001968">
    <property type="protein sequence ID" value="GFN89818.1"/>
    <property type="molecule type" value="Genomic_DNA"/>
</dbReference>
<organism evidence="1 2">
    <name type="scientific">Plakobranchus ocellatus</name>
    <dbReference type="NCBI Taxonomy" id="259542"/>
    <lineage>
        <taxon>Eukaryota</taxon>
        <taxon>Metazoa</taxon>
        <taxon>Spiralia</taxon>
        <taxon>Lophotrochozoa</taxon>
        <taxon>Mollusca</taxon>
        <taxon>Gastropoda</taxon>
        <taxon>Heterobranchia</taxon>
        <taxon>Euthyneura</taxon>
        <taxon>Panpulmonata</taxon>
        <taxon>Sacoglossa</taxon>
        <taxon>Placobranchoidea</taxon>
        <taxon>Plakobranchidae</taxon>
        <taxon>Plakobranchus</taxon>
    </lineage>
</organism>
<sequence length="179" mass="20854">MVRQHFTEKYNQEIQQKEKTDQTSILHQYSRTVSAPAQVPGKIPYNAGNKTWVTHKGKMQMNMNSNRMPMVLIRVVPEMERTSNAYNLYHYLINMDVEYFSEVEWIYTSPDPAYTNVGISGPWFRNTDAVAQRDIMWQAGPALLLEQTRRLRNQINKDTDGYPGDRFNYTAAEATTTFM</sequence>
<gene>
    <name evidence="1" type="ORF">PoB_001632400</name>
</gene>
<accession>A0AAV3Z3E4</accession>
<evidence type="ECO:0000313" key="1">
    <source>
        <dbReference type="EMBL" id="GFN89818.1"/>
    </source>
</evidence>
<protein>
    <submittedName>
        <fullName evidence="1">Uncharacterized protein</fullName>
    </submittedName>
</protein>
<dbReference type="AlphaFoldDB" id="A0AAV3Z3E4"/>
<reference evidence="1 2" key="1">
    <citation type="journal article" date="2021" name="Elife">
        <title>Chloroplast acquisition without the gene transfer in kleptoplastic sea slugs, Plakobranchus ocellatus.</title>
        <authorList>
            <person name="Maeda T."/>
            <person name="Takahashi S."/>
            <person name="Yoshida T."/>
            <person name="Shimamura S."/>
            <person name="Takaki Y."/>
            <person name="Nagai Y."/>
            <person name="Toyoda A."/>
            <person name="Suzuki Y."/>
            <person name="Arimoto A."/>
            <person name="Ishii H."/>
            <person name="Satoh N."/>
            <person name="Nishiyama T."/>
            <person name="Hasebe M."/>
            <person name="Maruyama T."/>
            <person name="Minagawa J."/>
            <person name="Obokata J."/>
            <person name="Shigenobu S."/>
        </authorList>
    </citation>
    <scope>NUCLEOTIDE SEQUENCE [LARGE SCALE GENOMIC DNA]</scope>
</reference>
<name>A0AAV3Z3E4_9GAST</name>
<comment type="caution">
    <text evidence="1">The sequence shown here is derived from an EMBL/GenBank/DDBJ whole genome shotgun (WGS) entry which is preliminary data.</text>
</comment>
<proteinExistence type="predicted"/>